<reference evidence="1 2" key="1">
    <citation type="submission" date="2016-01" db="EMBL/GenBank/DDBJ databases">
        <title>The new phylogeny of the genus Mycobacterium.</title>
        <authorList>
            <person name="Tarcisio F."/>
            <person name="Conor M."/>
            <person name="Antonella G."/>
            <person name="Elisabetta G."/>
            <person name="Giulia F.S."/>
            <person name="Sara T."/>
            <person name="Anna F."/>
            <person name="Clotilde B."/>
            <person name="Roberto B."/>
            <person name="Veronica D.S."/>
            <person name="Fabio R."/>
            <person name="Monica P."/>
            <person name="Olivier J."/>
            <person name="Enrico T."/>
            <person name="Nicola S."/>
        </authorList>
    </citation>
    <scope>NUCLEOTIDE SEQUENCE [LARGE SCALE GENOMIC DNA]</scope>
    <source>
        <strain evidence="1 2">DSM 44160</strain>
    </source>
</reference>
<keyword evidence="2" id="KW-1185">Reference proteome</keyword>
<comment type="caution">
    <text evidence="1">The sequence shown here is derived from an EMBL/GenBank/DDBJ whole genome shotgun (WGS) entry which is preliminary data.</text>
</comment>
<dbReference type="AlphaFoldDB" id="A0A1X1WJB8"/>
<sequence>MVAAATRAPRGNGTIGRLDNVEITEFAILMPRYEVDWAGCRRVNMQNVAGWSNVPVRVLR</sequence>
<evidence type="ECO:0000313" key="1">
    <source>
        <dbReference type="EMBL" id="ORV86696.1"/>
    </source>
</evidence>
<name>A0A1X1WJB8_MYCGO</name>
<evidence type="ECO:0000313" key="2">
    <source>
        <dbReference type="Proteomes" id="UP000193928"/>
    </source>
</evidence>
<organism evidence="1 2">
    <name type="scientific">Mycobacterium gordonae</name>
    <dbReference type="NCBI Taxonomy" id="1778"/>
    <lineage>
        <taxon>Bacteria</taxon>
        <taxon>Bacillati</taxon>
        <taxon>Actinomycetota</taxon>
        <taxon>Actinomycetes</taxon>
        <taxon>Mycobacteriales</taxon>
        <taxon>Mycobacteriaceae</taxon>
        <taxon>Mycobacterium</taxon>
    </lineage>
</organism>
<proteinExistence type="predicted"/>
<dbReference type="Proteomes" id="UP000193928">
    <property type="component" value="Unassembled WGS sequence"/>
</dbReference>
<dbReference type="RefSeq" id="WP_069433156.1">
    <property type="nucleotide sequence ID" value="NZ_JACKSU010000096.1"/>
</dbReference>
<protein>
    <submittedName>
        <fullName evidence="1">Uncharacterized protein</fullName>
    </submittedName>
</protein>
<gene>
    <name evidence="1" type="ORF">AWC08_23810</name>
</gene>
<accession>A0A1X1WJB8</accession>
<dbReference type="EMBL" id="LQOY01000080">
    <property type="protein sequence ID" value="ORV86696.1"/>
    <property type="molecule type" value="Genomic_DNA"/>
</dbReference>